<dbReference type="AlphaFoldDB" id="A0A183FA30"/>
<dbReference type="WBParaSite" id="HPBE_0000302201-mRNA-1">
    <property type="protein sequence ID" value="HPBE_0000302201-mRNA-1"/>
    <property type="gene ID" value="HPBE_0000302201"/>
</dbReference>
<gene>
    <name evidence="1" type="ORF">HPBE_LOCUS3023</name>
</gene>
<dbReference type="EMBL" id="UZAH01006068">
    <property type="protein sequence ID" value="VDO30260.1"/>
    <property type="molecule type" value="Genomic_DNA"/>
</dbReference>
<reference evidence="3" key="2">
    <citation type="submission" date="2019-09" db="UniProtKB">
        <authorList>
            <consortium name="WormBaseParasite"/>
        </authorList>
    </citation>
    <scope>IDENTIFICATION</scope>
</reference>
<dbReference type="Proteomes" id="UP000050761">
    <property type="component" value="Unassembled WGS sequence"/>
</dbReference>
<reference evidence="1 2" key="1">
    <citation type="submission" date="2018-11" db="EMBL/GenBank/DDBJ databases">
        <authorList>
            <consortium name="Pathogen Informatics"/>
        </authorList>
    </citation>
    <scope>NUCLEOTIDE SEQUENCE [LARGE SCALE GENOMIC DNA]</scope>
</reference>
<evidence type="ECO:0000313" key="3">
    <source>
        <dbReference type="WBParaSite" id="HPBE_0000302201-mRNA-1"/>
    </source>
</evidence>
<evidence type="ECO:0000313" key="1">
    <source>
        <dbReference type="EMBL" id="VDO30260.1"/>
    </source>
</evidence>
<dbReference type="OrthoDB" id="5871161at2759"/>
<sequence>MVERPGFEHENVNQEERIAENQEHINRRVLSEYIRVINCPNPDRLPLKELVTFFLNNVVKYQNPKDNVPLIWPTTAGRNHELQCFRAKMSYGFWEYFTTDGRKRLMEYNRQNKSQIRVIRDQTLSLTDVENLSLYLRVKIRNYCTEKDLPTPEISVKNGYIIVGDILRNGKRYRSTELAVLLGWDYSDWHGAAISKLMSNTERKNMSVGEDDST</sequence>
<proteinExistence type="predicted"/>
<protein>
    <submittedName>
        <fullName evidence="3">RAMA domain-containing protein</fullName>
    </submittedName>
</protein>
<organism evidence="2 3">
    <name type="scientific">Heligmosomoides polygyrus</name>
    <name type="common">Parasitic roundworm</name>
    <dbReference type="NCBI Taxonomy" id="6339"/>
    <lineage>
        <taxon>Eukaryota</taxon>
        <taxon>Metazoa</taxon>
        <taxon>Ecdysozoa</taxon>
        <taxon>Nematoda</taxon>
        <taxon>Chromadorea</taxon>
        <taxon>Rhabditida</taxon>
        <taxon>Rhabditina</taxon>
        <taxon>Rhabditomorpha</taxon>
        <taxon>Strongyloidea</taxon>
        <taxon>Heligmosomidae</taxon>
        <taxon>Heligmosomoides</taxon>
    </lineage>
</organism>
<keyword evidence="2" id="KW-1185">Reference proteome</keyword>
<evidence type="ECO:0000313" key="2">
    <source>
        <dbReference type="Proteomes" id="UP000050761"/>
    </source>
</evidence>
<name>A0A183FA30_HELPZ</name>
<accession>A0A3P7U5X9</accession>
<accession>A0A183FA30</accession>